<name>A0A256F5X7_9HYPH</name>
<sequence length="58" mass="6521">MDAFFVDVFSDSAGKKCGITMNANESQIADLMRKRIITLGVCWPELFGLFCSQFEKIP</sequence>
<evidence type="ECO:0000313" key="1">
    <source>
        <dbReference type="EMBL" id="OYR10203.1"/>
    </source>
</evidence>
<gene>
    <name evidence="1" type="ORF">CEV32_2640</name>
</gene>
<protein>
    <submittedName>
        <fullName evidence="1">Uncharacterized protein</fullName>
    </submittedName>
</protein>
<organism evidence="1 2">
    <name type="scientific">Brucella rhizosphaerae</name>
    <dbReference type="NCBI Taxonomy" id="571254"/>
    <lineage>
        <taxon>Bacteria</taxon>
        <taxon>Pseudomonadati</taxon>
        <taxon>Pseudomonadota</taxon>
        <taxon>Alphaproteobacteria</taxon>
        <taxon>Hyphomicrobiales</taxon>
        <taxon>Brucellaceae</taxon>
        <taxon>Brucella/Ochrobactrum group</taxon>
        <taxon>Brucella</taxon>
    </lineage>
</organism>
<comment type="caution">
    <text evidence="1">The sequence shown here is derived from an EMBL/GenBank/DDBJ whole genome shotgun (WGS) entry which is preliminary data.</text>
</comment>
<proteinExistence type="predicted"/>
<evidence type="ECO:0000313" key="2">
    <source>
        <dbReference type="Proteomes" id="UP000216345"/>
    </source>
</evidence>
<dbReference type="Proteomes" id="UP000216345">
    <property type="component" value="Unassembled WGS sequence"/>
</dbReference>
<reference evidence="1 2" key="1">
    <citation type="submission" date="2017-07" db="EMBL/GenBank/DDBJ databases">
        <title>Phylogenetic study on the rhizospheric bacterium Ochrobactrum sp. A44.</title>
        <authorList>
            <person name="Krzyzanowska D.M."/>
            <person name="Ossowicki A."/>
            <person name="Rajewska M."/>
            <person name="Maciag T."/>
            <person name="Kaczynski Z."/>
            <person name="Czerwicka M."/>
            <person name="Jafra S."/>
        </authorList>
    </citation>
    <scope>NUCLEOTIDE SEQUENCE [LARGE SCALE GENOMIC DNA]</scope>
    <source>
        <strain evidence="1 2">PR17</strain>
    </source>
</reference>
<dbReference type="AlphaFoldDB" id="A0A256F5X7"/>
<keyword evidence="2" id="KW-1185">Reference proteome</keyword>
<accession>A0A256F5X7</accession>
<dbReference type="EMBL" id="NNRK01000034">
    <property type="protein sequence ID" value="OYR10203.1"/>
    <property type="molecule type" value="Genomic_DNA"/>
</dbReference>